<proteinExistence type="predicted"/>
<dbReference type="EMBL" id="CAJPWZ010000543">
    <property type="protein sequence ID" value="CAG2196031.1"/>
    <property type="molecule type" value="Genomic_DNA"/>
</dbReference>
<feature type="region of interest" description="Disordered" evidence="1">
    <location>
        <begin position="362"/>
        <end position="409"/>
    </location>
</feature>
<evidence type="ECO:0000256" key="1">
    <source>
        <dbReference type="SAM" id="MobiDB-lite"/>
    </source>
</evidence>
<dbReference type="OrthoDB" id="6123206at2759"/>
<dbReference type="SUPFAM" id="SSF47807">
    <property type="entry name" value="5' to 3' exonuclease, C-terminal subdomain"/>
    <property type="match status" value="1"/>
</dbReference>
<organism evidence="2 3">
    <name type="scientific">Mytilus edulis</name>
    <name type="common">Blue mussel</name>
    <dbReference type="NCBI Taxonomy" id="6550"/>
    <lineage>
        <taxon>Eukaryota</taxon>
        <taxon>Metazoa</taxon>
        <taxon>Spiralia</taxon>
        <taxon>Lophotrochozoa</taxon>
        <taxon>Mollusca</taxon>
        <taxon>Bivalvia</taxon>
        <taxon>Autobranchia</taxon>
        <taxon>Pteriomorphia</taxon>
        <taxon>Mytilida</taxon>
        <taxon>Mytiloidea</taxon>
        <taxon>Mytilidae</taxon>
        <taxon>Mytilinae</taxon>
        <taxon>Mytilus</taxon>
    </lineage>
</organism>
<feature type="region of interest" description="Disordered" evidence="1">
    <location>
        <begin position="143"/>
        <end position="179"/>
    </location>
</feature>
<sequence length="894" mass="102338">MTNLFDVDNHPRQLINISNGLHASHDIEDSLSKSVGTARTKMKIFGESSLSTDKAANILPAVHALTGCDTTSAIFGFGKKTVFKLIRKFPSKFTNLQNFDTIDFSTSLSADREHISSFYDPKDKFASSHVDLTKLRVKLAVSEINRESDDPSTDSDSEHSEAIPPLPQTQPVVRRSTRTRKRPIRFQLSTLDTNSSDEFTTQSDTYYKLKNFVSTCKINGKTEYRVQFKGEPAQKALWIPFEQLNEHTKKTGRPASLRLFTALCHDWKSECHVQLRKLDWRTSYLPSVIPVKWKRVHDDDEARDNMNKDTACQRKNKKNNRTKEQRSKINNELSQSNKSALNFSKSKSLKISMKSTFIKKKQNVSVNSSDKTEENVENIKENSNENSSEIKENVHENNESTTEKQSATLGPHKVAVELGIWKPFTHPIRNINTNILADSGYGGKIGSISCCAPTCADDLAILSNCPYETQILIDMAFDFSKREAYLLQPAKSCVIQSKSRHHEKVNENFWNLGNSVLPTSNKATHIGICRTDDDSCKATIDENLKKARRTLYSLMGVGLYGENGLDPQTSMSIMNTYIIPIMFYGLEIVIPRGRCLETLNIQFKKFLKQLLSLPKTVADPAIYMISGMLPVEAQIDVKILTFYGNITRQGKNSIEWQLAERQLNVKSINSNSWFSLLRKIFLKYELNDPAQYLVNPISKYQWKREITSKVQKFWIEKILNQAKLYTSLRYLSLIYKPGQCHPIANTNTMNSREIIRIPTKLKIATGSYILQTVRAKFKSNTELSICKLCNETEETLPHFLLTCKSLEDIRKPILEDLINSCSEELAAFNMKGEHFDILQLIIDPFNYMTMLRNEKVFKVIQNIIDPKCRRLCYNLHCERYRLLQLDDIKKKKRK</sequence>
<feature type="compositionally biased region" description="Polar residues" evidence="1">
    <location>
        <begin position="330"/>
        <end position="341"/>
    </location>
</feature>
<name>A0A8S3QLB5_MYTED</name>
<dbReference type="Proteomes" id="UP000683360">
    <property type="component" value="Unassembled WGS sequence"/>
</dbReference>
<dbReference type="AlphaFoldDB" id="A0A8S3QLB5"/>
<comment type="caution">
    <text evidence="2">The sequence shown here is derived from an EMBL/GenBank/DDBJ whole genome shotgun (WGS) entry which is preliminary data.</text>
</comment>
<evidence type="ECO:0000313" key="2">
    <source>
        <dbReference type="EMBL" id="CAG2196031.1"/>
    </source>
</evidence>
<reference evidence="2" key="1">
    <citation type="submission" date="2021-03" db="EMBL/GenBank/DDBJ databases">
        <authorList>
            <person name="Bekaert M."/>
        </authorList>
    </citation>
    <scope>NUCLEOTIDE SEQUENCE</scope>
</reference>
<feature type="compositionally biased region" description="Basic and acidic residues" evidence="1">
    <location>
        <begin position="370"/>
        <end position="402"/>
    </location>
</feature>
<evidence type="ECO:0000313" key="3">
    <source>
        <dbReference type="Proteomes" id="UP000683360"/>
    </source>
</evidence>
<keyword evidence="3" id="KW-1185">Reference proteome</keyword>
<gene>
    <name evidence="2" type="ORF">MEDL_10985</name>
</gene>
<dbReference type="InterPro" id="IPR036279">
    <property type="entry name" value="5-3_exonuclease_C_sf"/>
</dbReference>
<feature type="region of interest" description="Disordered" evidence="1">
    <location>
        <begin position="300"/>
        <end position="341"/>
    </location>
</feature>
<accession>A0A8S3QLB5</accession>
<protein>
    <submittedName>
        <fullName evidence="2">Uncharacterized protein</fullName>
    </submittedName>
</protein>